<accession>A0ABV4I7H3</accession>
<dbReference type="EMBL" id="JBGGTQ010000014">
    <property type="protein sequence ID" value="MEZ0494626.1"/>
    <property type="molecule type" value="Genomic_DNA"/>
</dbReference>
<dbReference type="GO" id="GO:0016491">
    <property type="term" value="F:oxidoreductase activity"/>
    <property type="evidence" value="ECO:0007669"/>
    <property type="project" value="UniProtKB-KW"/>
</dbReference>
<evidence type="ECO:0000313" key="2">
    <source>
        <dbReference type="EMBL" id="MEZ0494626.1"/>
    </source>
</evidence>
<feature type="domain" description="Luciferase-like" evidence="1">
    <location>
        <begin position="12"/>
        <end position="280"/>
    </location>
</feature>
<dbReference type="Proteomes" id="UP001566476">
    <property type="component" value="Unassembled WGS sequence"/>
</dbReference>
<comment type="caution">
    <text evidence="2">The sequence shown here is derived from an EMBL/GenBank/DDBJ whole genome shotgun (WGS) entry which is preliminary data.</text>
</comment>
<dbReference type="PANTHER" id="PTHR30137:SF15">
    <property type="entry name" value="BLL6902 PROTEIN"/>
    <property type="match status" value="1"/>
</dbReference>
<dbReference type="Gene3D" id="3.20.20.30">
    <property type="entry name" value="Luciferase-like domain"/>
    <property type="match status" value="1"/>
</dbReference>
<protein>
    <submittedName>
        <fullName evidence="2">LLM class flavin-dependent oxidoreductase</fullName>
        <ecNumber evidence="2">1.-.-.-</ecNumber>
    </submittedName>
</protein>
<dbReference type="SUPFAM" id="SSF51679">
    <property type="entry name" value="Bacterial luciferase-like"/>
    <property type="match status" value="1"/>
</dbReference>
<evidence type="ECO:0000259" key="1">
    <source>
        <dbReference type="Pfam" id="PF00296"/>
    </source>
</evidence>
<sequence length="351" mass="37205">MGMAGGRRRLELGFLTFVADEGSGGAGRALRDGLALVRHAEELGYDSAWVRVRHHEPYLSSPMTFFAAASQVTRRIALGTGVIPMRYEDPLRLAEDAATVDLLSGGRLELGLSNGIAPLATTLDVVHGTSARGFAGEAQHRIDVLRRAIAGEPVARAAAQYMGIPAGGDLTVTPHAPGLADRLWYGAGSEATAVRTGQQGFDLQVSTLNTEETGEPFDVVQARQIRSYRKAFADAGHAGRRDARASAGRIVLPFLSAQDAEDHRSFLDGYASGMTSDGRPTGDAPFPVRYSAALSGDPDRIVEVLKADEVVEETNGLVIVLPAEGSPEAHRRVLTAVAEHVAPHLGWTPAS</sequence>
<name>A0ABV4I7H3_9ACTN</name>
<gene>
    <name evidence="2" type="ORF">AB2L28_20510</name>
</gene>
<dbReference type="RefSeq" id="WP_370720858.1">
    <property type="nucleotide sequence ID" value="NZ_JBGGTQ010000014.1"/>
</dbReference>
<proteinExistence type="predicted"/>
<dbReference type="InterPro" id="IPR036661">
    <property type="entry name" value="Luciferase-like_sf"/>
</dbReference>
<dbReference type="PANTHER" id="PTHR30137">
    <property type="entry name" value="LUCIFERASE-LIKE MONOOXYGENASE"/>
    <property type="match status" value="1"/>
</dbReference>
<organism evidence="2 3">
    <name type="scientific">Kineococcus mangrovi</name>
    <dbReference type="NCBI Taxonomy" id="1660183"/>
    <lineage>
        <taxon>Bacteria</taxon>
        <taxon>Bacillati</taxon>
        <taxon>Actinomycetota</taxon>
        <taxon>Actinomycetes</taxon>
        <taxon>Kineosporiales</taxon>
        <taxon>Kineosporiaceae</taxon>
        <taxon>Kineococcus</taxon>
    </lineage>
</organism>
<keyword evidence="2" id="KW-0560">Oxidoreductase</keyword>
<evidence type="ECO:0000313" key="3">
    <source>
        <dbReference type="Proteomes" id="UP001566476"/>
    </source>
</evidence>
<dbReference type="InterPro" id="IPR011251">
    <property type="entry name" value="Luciferase-like_dom"/>
</dbReference>
<keyword evidence="3" id="KW-1185">Reference proteome</keyword>
<dbReference type="Pfam" id="PF00296">
    <property type="entry name" value="Bac_luciferase"/>
    <property type="match status" value="1"/>
</dbReference>
<dbReference type="InterPro" id="IPR050766">
    <property type="entry name" value="Bact_Lucif_Oxidored"/>
</dbReference>
<dbReference type="EC" id="1.-.-.-" evidence="2"/>
<reference evidence="2 3" key="1">
    <citation type="submission" date="2024-07" db="EMBL/GenBank/DDBJ databases">
        <authorList>
            <person name="Thanompreechachai J."/>
            <person name="Duangmal K."/>
        </authorList>
    </citation>
    <scope>NUCLEOTIDE SEQUENCE [LARGE SCALE GENOMIC DNA]</scope>
    <source>
        <strain evidence="2 3">TBRC 1896</strain>
    </source>
</reference>